<feature type="transmembrane region" description="Helical" evidence="1">
    <location>
        <begin position="111"/>
        <end position="127"/>
    </location>
</feature>
<dbReference type="EMBL" id="PVWO01000429">
    <property type="protein sequence ID" value="PSB49253.1"/>
    <property type="molecule type" value="Genomic_DNA"/>
</dbReference>
<comment type="caution">
    <text evidence="2">The sequence shown here is derived from an EMBL/GenBank/DDBJ whole genome shotgun (WGS) entry which is preliminary data.</text>
</comment>
<accession>A0A2T1FW80</accession>
<evidence type="ECO:0000256" key="1">
    <source>
        <dbReference type="SAM" id="Phobius"/>
    </source>
</evidence>
<proteinExistence type="predicted"/>
<reference evidence="2 3" key="1">
    <citation type="submission" date="2018-03" db="EMBL/GenBank/DDBJ databases">
        <title>The ancient ancestry and fast evolution of plastids.</title>
        <authorList>
            <person name="Moore K.R."/>
            <person name="Magnabosco C."/>
            <person name="Momper L."/>
            <person name="Gold D.A."/>
            <person name="Bosak T."/>
            <person name="Fournier G.P."/>
        </authorList>
    </citation>
    <scope>NUCLEOTIDE SEQUENCE [LARGE SCALE GENOMIC DNA]</scope>
    <source>
        <strain evidence="2 3">CCALA 037</strain>
    </source>
</reference>
<protein>
    <submittedName>
        <fullName evidence="2">Cofactor assembly of complex C subunit B</fullName>
    </submittedName>
</protein>
<dbReference type="Pfam" id="PF12046">
    <property type="entry name" value="CCB1"/>
    <property type="match status" value="1"/>
</dbReference>
<dbReference type="InterPro" id="IPR021919">
    <property type="entry name" value="CCB1"/>
</dbReference>
<dbReference type="RefSeq" id="WP_106310665.1">
    <property type="nucleotide sequence ID" value="NZ_PVWO01000429.1"/>
</dbReference>
<dbReference type="PANTHER" id="PTHR35302">
    <property type="match status" value="1"/>
</dbReference>
<keyword evidence="3" id="KW-1185">Reference proteome</keyword>
<evidence type="ECO:0000313" key="3">
    <source>
        <dbReference type="Proteomes" id="UP000238937"/>
    </source>
</evidence>
<organism evidence="2 3">
    <name type="scientific">Chamaesiphon polymorphus CCALA 037</name>
    <dbReference type="NCBI Taxonomy" id="2107692"/>
    <lineage>
        <taxon>Bacteria</taxon>
        <taxon>Bacillati</taxon>
        <taxon>Cyanobacteriota</taxon>
        <taxon>Cyanophyceae</taxon>
        <taxon>Gomontiellales</taxon>
        <taxon>Chamaesiphonaceae</taxon>
        <taxon>Chamaesiphon</taxon>
    </lineage>
</organism>
<dbReference type="AlphaFoldDB" id="A0A2T1FW80"/>
<sequence>MNTVLTSTFILTLLLAVGLFFFIRASTKDRIEQMVLETNEPEAALLPRLEAYFTDRAYRIAAVDRDTEIVTFEGVVRPSVFLTALLTALAAIGALCLSLVLSMLLPDFGKLFLLLLLLAPLAGWFYWQGSARTEQVRLKVEVSEATPPLTSIKISGHRDELAVFQSTLQLSAHEDIE</sequence>
<name>A0A2T1FW80_9CYAN</name>
<gene>
    <name evidence="2" type="ORF">C7B77_23530</name>
</gene>
<evidence type="ECO:0000313" key="2">
    <source>
        <dbReference type="EMBL" id="PSB49253.1"/>
    </source>
</evidence>
<keyword evidence="1" id="KW-1133">Transmembrane helix</keyword>
<feature type="transmembrane region" description="Helical" evidence="1">
    <location>
        <begin position="6"/>
        <end position="23"/>
    </location>
</feature>
<dbReference type="PANTHER" id="PTHR35302:SF1">
    <property type="entry name" value="PROTEIN COFACTOR ASSEMBLY OF COMPLEX C SUBUNIT B CCB1, CHLOROPLASTIC"/>
    <property type="match status" value="1"/>
</dbReference>
<dbReference type="OrthoDB" id="513241at2"/>
<dbReference type="Proteomes" id="UP000238937">
    <property type="component" value="Unassembled WGS sequence"/>
</dbReference>
<keyword evidence="1" id="KW-0812">Transmembrane</keyword>
<feature type="transmembrane region" description="Helical" evidence="1">
    <location>
        <begin position="80"/>
        <end position="105"/>
    </location>
</feature>
<keyword evidence="1" id="KW-0472">Membrane</keyword>